<dbReference type="Pfam" id="PF00691">
    <property type="entry name" value="OmpA"/>
    <property type="match status" value="1"/>
</dbReference>
<evidence type="ECO:0000259" key="7">
    <source>
        <dbReference type="PROSITE" id="PS51123"/>
    </source>
</evidence>
<keyword evidence="2 4" id="KW-0472">Membrane</keyword>
<proteinExistence type="predicted"/>
<name>A0ABN3PXV7_9ACTN</name>
<dbReference type="SUPFAM" id="SSF103088">
    <property type="entry name" value="OmpA-like"/>
    <property type="match status" value="1"/>
</dbReference>
<evidence type="ECO:0000313" key="9">
    <source>
        <dbReference type="Proteomes" id="UP001501509"/>
    </source>
</evidence>
<dbReference type="InterPro" id="IPR006664">
    <property type="entry name" value="OMP_bac"/>
</dbReference>
<dbReference type="Proteomes" id="UP001501509">
    <property type="component" value="Unassembled WGS sequence"/>
</dbReference>
<dbReference type="PANTHER" id="PTHR30329:SF21">
    <property type="entry name" value="LIPOPROTEIN YIAD-RELATED"/>
    <property type="match status" value="1"/>
</dbReference>
<feature type="domain" description="OmpA-like" evidence="7">
    <location>
        <begin position="76"/>
        <end position="197"/>
    </location>
</feature>
<keyword evidence="6" id="KW-0732">Signal</keyword>
<dbReference type="InterPro" id="IPR006665">
    <property type="entry name" value="OmpA-like"/>
</dbReference>
<evidence type="ECO:0000256" key="2">
    <source>
        <dbReference type="ARBA" id="ARBA00023136"/>
    </source>
</evidence>
<feature type="chain" id="PRO_5047514712" description="OmpA-like domain-containing protein" evidence="6">
    <location>
        <begin position="24"/>
        <end position="197"/>
    </location>
</feature>
<evidence type="ECO:0000256" key="5">
    <source>
        <dbReference type="SAM" id="MobiDB-lite"/>
    </source>
</evidence>
<dbReference type="Gene3D" id="3.30.1330.60">
    <property type="entry name" value="OmpA-like domain"/>
    <property type="match status" value="1"/>
</dbReference>
<feature type="signal peptide" evidence="6">
    <location>
        <begin position="1"/>
        <end position="23"/>
    </location>
</feature>
<dbReference type="CDD" id="cd07185">
    <property type="entry name" value="OmpA_C-like"/>
    <property type="match status" value="1"/>
</dbReference>
<evidence type="ECO:0000313" key="8">
    <source>
        <dbReference type="EMBL" id="GAA2603811.1"/>
    </source>
</evidence>
<comment type="subcellular location">
    <subcellularLocation>
        <location evidence="1">Cell outer membrane</location>
    </subcellularLocation>
</comment>
<organism evidence="8 9">
    <name type="scientific">Actinomadura fulvescens</name>
    <dbReference type="NCBI Taxonomy" id="46160"/>
    <lineage>
        <taxon>Bacteria</taxon>
        <taxon>Bacillati</taxon>
        <taxon>Actinomycetota</taxon>
        <taxon>Actinomycetes</taxon>
        <taxon>Streptosporangiales</taxon>
        <taxon>Thermomonosporaceae</taxon>
        <taxon>Actinomadura</taxon>
    </lineage>
</organism>
<dbReference type="PRINTS" id="PR01021">
    <property type="entry name" value="OMPADOMAIN"/>
</dbReference>
<protein>
    <recommendedName>
        <fullName evidence="7">OmpA-like domain-containing protein</fullName>
    </recommendedName>
</protein>
<dbReference type="InterPro" id="IPR036737">
    <property type="entry name" value="OmpA-like_sf"/>
</dbReference>
<dbReference type="EMBL" id="BAAATD010000005">
    <property type="protein sequence ID" value="GAA2603811.1"/>
    <property type="molecule type" value="Genomic_DNA"/>
</dbReference>
<comment type="caution">
    <text evidence="8">The sequence shown here is derived from an EMBL/GenBank/DDBJ whole genome shotgun (WGS) entry which is preliminary data.</text>
</comment>
<feature type="compositionally biased region" description="Basic and acidic residues" evidence="5">
    <location>
        <begin position="175"/>
        <end position="197"/>
    </location>
</feature>
<evidence type="ECO:0000256" key="3">
    <source>
        <dbReference type="ARBA" id="ARBA00023237"/>
    </source>
</evidence>
<dbReference type="PANTHER" id="PTHR30329">
    <property type="entry name" value="STATOR ELEMENT OF FLAGELLAR MOTOR COMPLEX"/>
    <property type="match status" value="1"/>
</dbReference>
<evidence type="ECO:0000256" key="4">
    <source>
        <dbReference type="PROSITE-ProRule" id="PRU00473"/>
    </source>
</evidence>
<gene>
    <name evidence="8" type="ORF">GCM10010411_42440</name>
</gene>
<evidence type="ECO:0000256" key="1">
    <source>
        <dbReference type="ARBA" id="ARBA00004442"/>
    </source>
</evidence>
<dbReference type="InterPro" id="IPR050330">
    <property type="entry name" value="Bact_OuterMem_StrucFunc"/>
</dbReference>
<feature type="region of interest" description="Disordered" evidence="5">
    <location>
        <begin position="170"/>
        <end position="197"/>
    </location>
</feature>
<keyword evidence="9" id="KW-1185">Reference proteome</keyword>
<evidence type="ECO:0000256" key="6">
    <source>
        <dbReference type="SAM" id="SignalP"/>
    </source>
</evidence>
<dbReference type="PROSITE" id="PS51123">
    <property type="entry name" value="OMPA_2"/>
    <property type="match status" value="1"/>
</dbReference>
<accession>A0ABN3PXV7</accession>
<reference evidence="8 9" key="1">
    <citation type="journal article" date="2019" name="Int. J. Syst. Evol. Microbiol.">
        <title>The Global Catalogue of Microorganisms (GCM) 10K type strain sequencing project: providing services to taxonomists for standard genome sequencing and annotation.</title>
        <authorList>
            <consortium name="The Broad Institute Genomics Platform"/>
            <consortium name="The Broad Institute Genome Sequencing Center for Infectious Disease"/>
            <person name="Wu L."/>
            <person name="Ma J."/>
        </authorList>
    </citation>
    <scope>NUCLEOTIDE SEQUENCE [LARGE SCALE GENOMIC DNA]</scope>
    <source>
        <strain evidence="8 9">JCM 6833</strain>
    </source>
</reference>
<sequence length="197" mass="20871">MASAAALAVALLVTLGSPGMAGAAEADPVVPETSLRQSTFDLNTAEATLDVRAAEAVFDIRLAESIQPLEDERIEGGKVTVRLSSDVLFDFNKATLTAAAERRIRQLAPRLRGSTGTVQISGHSDAIGSPAYNLVLSRRRAEAVKAELRRVLGGADVTIDAAGFGETRPVAPNKIGDRDNPDGRAKNRRVDITFHRG</sequence>
<keyword evidence="3" id="KW-0998">Cell outer membrane</keyword>